<dbReference type="EMBL" id="MG601102">
    <property type="protein sequence ID" value="AWW13660.1"/>
    <property type="molecule type" value="Genomic_DNA"/>
</dbReference>
<dbReference type="GO" id="GO:0016491">
    <property type="term" value="F:oxidoreductase activity"/>
    <property type="evidence" value="ECO:0007669"/>
    <property type="project" value="InterPro"/>
</dbReference>
<reference evidence="2" key="1">
    <citation type="journal article" date="2018" name="Adv. Bot. Res.">
        <title>Chapter Four - Comparative Plastid Genomics of Glaucophytes species.</title>
        <authorList>
            <person name="Reyes-Prieto A."/>
            <person name="Russell S."/>
            <person name="Figueroa-Martinez F."/>
            <person name="Jackson C."/>
        </authorList>
    </citation>
    <scope>NUCLEOTIDE SEQUENCE</scope>
    <source>
        <strain evidence="2">NIES-764</strain>
    </source>
</reference>
<proteinExistence type="predicted"/>
<gene>
    <name evidence="2" type="primary">rbrA</name>
</gene>
<dbReference type="PANTHER" id="PTHR33746:SF4">
    <property type="entry name" value="RUBRERYTHRIN"/>
    <property type="match status" value="1"/>
</dbReference>
<sequence length="186" mass="20644">MLVFFTMGLNYNQEDFMGLDRFFQDAVSSNNTDANAASSIEVEMYECDCMYPTFAEIARRSGQPEIGAMFDAIAKEEGMHAQLLTKLYAELEVKDSAETLEAKRLVSTIEAQIDAVASDSRGLRRALETALEVETIESQKTYPAFAKLAAQQGQLDVAQAFDAIVKSETKHANWVKRALENLLEVA</sequence>
<dbReference type="RefSeq" id="YP_009504438.1">
    <property type="nucleotide sequence ID" value="NC_038215.1"/>
</dbReference>
<dbReference type="CDD" id="cd01041">
    <property type="entry name" value="Rubrerythrin"/>
    <property type="match status" value="1"/>
</dbReference>
<dbReference type="AlphaFoldDB" id="A0A2Z4HFW3"/>
<dbReference type="InterPro" id="IPR009040">
    <property type="entry name" value="Ferritin-like_diiron"/>
</dbReference>
<name>A0A2Z4HFW3_9EUKA</name>
<accession>A0A2Z4HFW3</accession>
<dbReference type="InterPro" id="IPR003251">
    <property type="entry name" value="Rr_diiron-bd_dom"/>
</dbReference>
<dbReference type="Pfam" id="PF02915">
    <property type="entry name" value="Rubrerythrin"/>
    <property type="match status" value="1"/>
</dbReference>
<protein>
    <submittedName>
        <fullName evidence="2">Rubrerythrin</fullName>
    </submittedName>
</protein>
<dbReference type="InterPro" id="IPR009078">
    <property type="entry name" value="Ferritin-like_SF"/>
</dbReference>
<geneLocation type="plastid" evidence="2"/>
<dbReference type="SUPFAM" id="SSF47240">
    <property type="entry name" value="Ferritin-like"/>
    <property type="match status" value="1"/>
</dbReference>
<dbReference type="InterPro" id="IPR052753">
    <property type="entry name" value="Rbr2/Nigerythrin"/>
</dbReference>
<feature type="domain" description="Ferritin-like diiron" evidence="1">
    <location>
        <begin position="27"/>
        <end position="186"/>
    </location>
</feature>
<evidence type="ECO:0000313" key="2">
    <source>
        <dbReference type="EMBL" id="AWW13660.1"/>
    </source>
</evidence>
<dbReference type="InterPro" id="IPR012347">
    <property type="entry name" value="Ferritin-like"/>
</dbReference>
<dbReference type="GO" id="GO:0046872">
    <property type="term" value="F:metal ion binding"/>
    <property type="evidence" value="ECO:0007669"/>
    <property type="project" value="InterPro"/>
</dbReference>
<dbReference type="PANTHER" id="PTHR33746">
    <property type="entry name" value="RUBRERYTHRIN"/>
    <property type="match status" value="1"/>
</dbReference>
<organism evidence="2">
    <name type="scientific">Cyanophora sudae</name>
    <dbReference type="NCBI Taxonomy" id="1522369"/>
    <lineage>
        <taxon>Eukaryota</taxon>
        <taxon>Glaucocystophyceae</taxon>
        <taxon>Cyanophorales</taxon>
        <taxon>Cyanophoraceae</taxon>
        <taxon>Cyanophora</taxon>
    </lineage>
</organism>
<dbReference type="Gene3D" id="1.20.1260.10">
    <property type="match status" value="1"/>
</dbReference>
<dbReference type="GeneID" id="37543632"/>
<keyword evidence="2" id="KW-0934">Plastid</keyword>
<evidence type="ECO:0000259" key="1">
    <source>
        <dbReference type="PROSITE" id="PS50905"/>
    </source>
</evidence>
<dbReference type="PROSITE" id="PS50905">
    <property type="entry name" value="FERRITIN_LIKE"/>
    <property type="match status" value="1"/>
</dbReference>